<dbReference type="InterPro" id="IPR027417">
    <property type="entry name" value="P-loop_NTPase"/>
</dbReference>
<dbReference type="OrthoDB" id="7929987at2"/>
<dbReference type="RefSeq" id="WP_092127582.1">
    <property type="nucleotide sequence ID" value="NZ_FMYU01000001.1"/>
</dbReference>
<name>A0A1G6I704_9BACT</name>
<protein>
    <submittedName>
        <fullName evidence="1">Cytidylate kinase</fullName>
    </submittedName>
</protein>
<dbReference type="Proteomes" id="UP000199411">
    <property type="component" value="Unassembled WGS sequence"/>
</dbReference>
<dbReference type="GO" id="GO:0016301">
    <property type="term" value="F:kinase activity"/>
    <property type="evidence" value="ECO:0007669"/>
    <property type="project" value="UniProtKB-KW"/>
</dbReference>
<keyword evidence="1" id="KW-0808">Transferase</keyword>
<reference evidence="2" key="1">
    <citation type="submission" date="2016-10" db="EMBL/GenBank/DDBJ databases">
        <authorList>
            <person name="Varghese N."/>
            <person name="Submissions S."/>
        </authorList>
    </citation>
    <scope>NUCLEOTIDE SEQUENCE [LARGE SCALE GENOMIC DNA]</scope>
    <source>
        <strain evidence="2">DSM 8415</strain>
    </source>
</reference>
<dbReference type="EMBL" id="FMYU01000001">
    <property type="protein sequence ID" value="SDC02329.1"/>
    <property type="molecule type" value="Genomic_DNA"/>
</dbReference>
<evidence type="ECO:0000313" key="2">
    <source>
        <dbReference type="Proteomes" id="UP000199411"/>
    </source>
</evidence>
<keyword evidence="2" id="KW-1185">Reference proteome</keyword>
<dbReference type="Pfam" id="PF13189">
    <property type="entry name" value="Cytidylate_kin2"/>
    <property type="match status" value="1"/>
</dbReference>
<sequence length="213" mass="24171">MENIVITITRQIGSGGYDLARAISEEFGFKLIDRELVVHAAKILKTDVAYLDKKEERTSSLLEKILSVFSIGTPEIGSLAGSFYPTDAEIFEVQKTVLENFAQNHDIVALGRASFFVFKDHPKHLSVFLKADLDYRVKNVAKEFNISDKEAIELINQTDKNRNEYIKKMTGLNRCDLRNYDIVLDVSCIGFELTKNFVIDVIKHKFFKNGGGR</sequence>
<dbReference type="Gene3D" id="3.40.50.300">
    <property type="entry name" value="P-loop containing nucleotide triphosphate hydrolases"/>
    <property type="match status" value="1"/>
</dbReference>
<keyword evidence="1" id="KW-0418">Kinase</keyword>
<gene>
    <name evidence="1" type="ORF">SAMN05660835_00234</name>
</gene>
<organism evidence="1 2">
    <name type="scientific">Desulfurella multipotens</name>
    <dbReference type="NCBI Taxonomy" id="79269"/>
    <lineage>
        <taxon>Bacteria</taxon>
        <taxon>Pseudomonadati</taxon>
        <taxon>Campylobacterota</taxon>
        <taxon>Desulfurellia</taxon>
        <taxon>Desulfurellales</taxon>
        <taxon>Desulfurellaceae</taxon>
        <taxon>Desulfurella</taxon>
    </lineage>
</organism>
<evidence type="ECO:0000313" key="1">
    <source>
        <dbReference type="EMBL" id="SDC02329.1"/>
    </source>
</evidence>
<dbReference type="AlphaFoldDB" id="A0A1G6I704"/>
<accession>A0A1G6I704</accession>
<dbReference type="SUPFAM" id="SSF52540">
    <property type="entry name" value="P-loop containing nucleoside triphosphate hydrolases"/>
    <property type="match status" value="1"/>
</dbReference>
<proteinExistence type="predicted"/>